<dbReference type="InterPro" id="IPR027381">
    <property type="entry name" value="LytR/CpsA/Psr_C"/>
</dbReference>
<feature type="domain" description="LytR/CpsA/Psr regulator C-terminal" evidence="4">
    <location>
        <begin position="375"/>
        <end position="461"/>
    </location>
</feature>
<accession>A0A380MPU3</accession>
<dbReference type="Gene3D" id="3.40.630.190">
    <property type="entry name" value="LCP protein"/>
    <property type="match status" value="1"/>
</dbReference>
<feature type="region of interest" description="Disordered" evidence="2">
    <location>
        <begin position="1"/>
        <end position="30"/>
    </location>
</feature>
<feature type="region of interest" description="Disordered" evidence="2">
    <location>
        <begin position="136"/>
        <end position="156"/>
    </location>
</feature>
<dbReference type="EMBL" id="UHID01000001">
    <property type="protein sequence ID" value="SUO94298.1"/>
    <property type="molecule type" value="Genomic_DNA"/>
</dbReference>
<dbReference type="InterPro" id="IPR004474">
    <property type="entry name" value="LytR_CpsA_psr"/>
</dbReference>
<reference evidence="5 6" key="1">
    <citation type="submission" date="2018-06" db="EMBL/GenBank/DDBJ databases">
        <authorList>
            <consortium name="Pathogen Informatics"/>
            <person name="Doyle S."/>
        </authorList>
    </citation>
    <scope>NUCLEOTIDE SEQUENCE [LARGE SCALE GENOMIC DNA]</scope>
    <source>
        <strain evidence="5 6">NCTC7807</strain>
    </source>
</reference>
<dbReference type="PANTHER" id="PTHR33392">
    <property type="entry name" value="POLYISOPRENYL-TEICHOIC ACID--PEPTIDOGLYCAN TEICHOIC ACID TRANSFERASE TAGU"/>
    <property type="match status" value="1"/>
</dbReference>
<dbReference type="Pfam" id="PF03816">
    <property type="entry name" value="LytR_cpsA_psr"/>
    <property type="match status" value="1"/>
</dbReference>
<dbReference type="InterPro" id="IPR050922">
    <property type="entry name" value="LytR/CpsA/Psr_CW_biosynth"/>
</dbReference>
<proteinExistence type="inferred from homology"/>
<protein>
    <submittedName>
        <fullName evidence="5">Transcriptional regulator</fullName>
    </submittedName>
</protein>
<dbReference type="AlphaFoldDB" id="A0A380MPU3"/>
<dbReference type="NCBIfam" id="TIGR00350">
    <property type="entry name" value="lytR_cpsA_psr"/>
    <property type="match status" value="1"/>
</dbReference>
<organism evidence="5 6">
    <name type="scientific">Streptomyces griseus</name>
    <dbReference type="NCBI Taxonomy" id="1911"/>
    <lineage>
        <taxon>Bacteria</taxon>
        <taxon>Bacillati</taxon>
        <taxon>Actinomycetota</taxon>
        <taxon>Actinomycetes</taxon>
        <taxon>Kitasatosporales</taxon>
        <taxon>Streptomycetaceae</taxon>
        <taxon>Streptomyces</taxon>
    </lineage>
</organism>
<feature type="region of interest" description="Disordered" evidence="2">
    <location>
        <begin position="468"/>
        <end position="488"/>
    </location>
</feature>
<dbReference type="PANTHER" id="PTHR33392:SF6">
    <property type="entry name" value="POLYISOPRENYL-TEICHOIC ACID--PEPTIDOGLYCAN TEICHOIC ACID TRANSFERASE TAGU"/>
    <property type="match status" value="1"/>
</dbReference>
<dbReference type="Gene3D" id="3.30.70.2390">
    <property type="match status" value="1"/>
</dbReference>
<gene>
    <name evidence="5" type="primary">ywtF_1</name>
    <name evidence="5" type="ORF">NCTC7807_00812</name>
</gene>
<evidence type="ECO:0000259" key="3">
    <source>
        <dbReference type="Pfam" id="PF03816"/>
    </source>
</evidence>
<evidence type="ECO:0000256" key="2">
    <source>
        <dbReference type="SAM" id="MobiDB-lite"/>
    </source>
</evidence>
<feature type="domain" description="Cell envelope-related transcriptional attenuator" evidence="3">
    <location>
        <begin position="113"/>
        <end position="266"/>
    </location>
</feature>
<feature type="compositionally biased region" description="Basic residues" evidence="2">
    <location>
        <begin position="15"/>
        <end position="30"/>
    </location>
</feature>
<evidence type="ECO:0000256" key="1">
    <source>
        <dbReference type="ARBA" id="ARBA00006068"/>
    </source>
</evidence>
<name>A0A380MPU3_STRGR</name>
<comment type="similarity">
    <text evidence="1">Belongs to the LytR/CpsA/Psr (LCP) family.</text>
</comment>
<dbReference type="Pfam" id="PF13399">
    <property type="entry name" value="LytR_C"/>
    <property type="match status" value="1"/>
</dbReference>
<dbReference type="Proteomes" id="UP000254150">
    <property type="component" value="Unassembled WGS sequence"/>
</dbReference>
<evidence type="ECO:0000313" key="6">
    <source>
        <dbReference type="Proteomes" id="UP000254150"/>
    </source>
</evidence>
<sequence>MPTPPRPAARAPRPLARRRPVPPGRGRRRRPRWAVRLVTAVSVAVLAASGVGHAVMSGLDSGIERVDPFKDMKNRPAAGNGLNILLAGTDGRDTITEEQREAYRLGGKPCHCTDTLMLLHLSADHSRVSVVSLPRDSYAMTPPHTDRTTGEKHRSHPVKLNAAYAEGGPGLTVRTVEKMTEVKIDHYVEVDFTSFMETVDAVGGVEICTVRRLKDSYTGLDLAPGRHRLDGGRALQYVRSRHLDGTGDLSRMQRQQRFLAALTAEVTDSGVLLNPVRFREVTRTVLGSLRADSGFTTERMLDLGQAMRNFSPASAEFTSVPVLEKGREVPEVGTTLVWDPQKAGRIFGALREDRPLAAHDPARRRATVVDVPPERIRVQVENGTPRRGLGAEADRALRDTGFGTSGEAVDAADRATARTTVLYDPRWDRSARTVAAAFPGAELKAVPGQGGTLRVVLGADFTEVTPVRAEDPPEGRAEALRGDEVTCA</sequence>
<evidence type="ECO:0000259" key="4">
    <source>
        <dbReference type="Pfam" id="PF13399"/>
    </source>
</evidence>
<evidence type="ECO:0000313" key="5">
    <source>
        <dbReference type="EMBL" id="SUO94298.1"/>
    </source>
</evidence>